<dbReference type="Proteomes" id="UP000054717">
    <property type="component" value="Unassembled WGS sequence"/>
</dbReference>
<gene>
    <name evidence="4" type="ORF">AWB66_00083</name>
</gene>
<dbReference type="InterPro" id="IPR001969">
    <property type="entry name" value="Aspartic_peptidase_AS"/>
</dbReference>
<dbReference type="GO" id="GO:0004190">
    <property type="term" value="F:aspartic-type endopeptidase activity"/>
    <property type="evidence" value="ECO:0007669"/>
    <property type="project" value="InterPro"/>
</dbReference>
<dbReference type="PROSITE" id="PS00141">
    <property type="entry name" value="ASP_PROTEASE"/>
    <property type="match status" value="1"/>
</dbReference>
<dbReference type="InterPro" id="IPR021109">
    <property type="entry name" value="Peptidase_aspartic_dom_sf"/>
</dbReference>
<dbReference type="CDD" id="cd05483">
    <property type="entry name" value="retropepsin_like_bacteria"/>
    <property type="match status" value="2"/>
</dbReference>
<organism evidence="4 5">
    <name type="scientific">Caballeronia telluris</name>
    <dbReference type="NCBI Taxonomy" id="326475"/>
    <lineage>
        <taxon>Bacteria</taxon>
        <taxon>Pseudomonadati</taxon>
        <taxon>Pseudomonadota</taxon>
        <taxon>Betaproteobacteria</taxon>
        <taxon>Burkholderiales</taxon>
        <taxon>Burkholderiaceae</taxon>
        <taxon>Caballeronia</taxon>
    </lineage>
</organism>
<evidence type="ECO:0000259" key="3">
    <source>
        <dbReference type="PROSITE" id="PS50175"/>
    </source>
</evidence>
<accession>A0A158ERW2</accession>
<feature type="domain" description="Peptidase A2" evidence="3">
    <location>
        <begin position="62"/>
        <end position="149"/>
    </location>
</feature>
<keyword evidence="4" id="KW-0645">Protease</keyword>
<keyword evidence="1" id="KW-0378">Hydrolase</keyword>
<feature type="chain" id="PRO_5011114667" evidence="2">
    <location>
        <begin position="26"/>
        <end position="390"/>
    </location>
</feature>
<dbReference type="Pfam" id="PF13975">
    <property type="entry name" value="gag-asp_proteas"/>
    <property type="match status" value="1"/>
</dbReference>
<dbReference type="STRING" id="326475.AWB66_00083"/>
<dbReference type="PROSITE" id="PS50175">
    <property type="entry name" value="ASP_PROT_RETROV"/>
    <property type="match status" value="2"/>
</dbReference>
<comment type="caution">
    <text evidence="4">The sequence shown here is derived from an EMBL/GenBank/DDBJ whole genome shotgun (WGS) entry which is preliminary data.</text>
</comment>
<keyword evidence="2" id="KW-0732">Signal</keyword>
<proteinExistence type="predicted"/>
<name>A0A158ERW2_9BURK</name>
<dbReference type="SUPFAM" id="SSF50630">
    <property type="entry name" value="Acid proteases"/>
    <property type="match status" value="2"/>
</dbReference>
<dbReference type="Pfam" id="PF13650">
    <property type="entry name" value="Asp_protease_2"/>
    <property type="match status" value="1"/>
</dbReference>
<sequence length="390" mass="42530">MVRKLRRQAIAFCFVALAPWAAAQAQNVSSGAGCHLDTEAKLPLTDIGKHYAVPVGFNGETRLFIVDTGSDKTLLSADAADALQLPRNIAHTEQVNGLGESAEHDYPRIVDSLKLGPVEWTRLVTPTAKMSFPTQGRTTSVIGILGNDVLSRFDVELDFPAKTMTLYSARNCRGRFAPWSSDYQAYSAEYTSRHRFILTLGLDRHRMRALLDTGAESTVVSRKAALDAGADITANDPASSGRAINGKPLDVRVHQFREMTVGDRAFGNARVGVIDTPMSTDMLLGMDFLQWRRIWLSYSTGWVFMQLGSARGEIGAVAAKPEPSPSVPLYMPGQLAAISKDDAASDALPADRLRAFSTHSHITYQVMPRVVEVPRLSPEAHAPVSFVPIH</sequence>
<evidence type="ECO:0000313" key="5">
    <source>
        <dbReference type="Proteomes" id="UP000054717"/>
    </source>
</evidence>
<protein>
    <submittedName>
        <fullName evidence="4">Retroviral aspartyl protease</fullName>
    </submittedName>
</protein>
<dbReference type="InterPro" id="IPR001995">
    <property type="entry name" value="Peptidase_A2_cat"/>
</dbReference>
<reference evidence="4" key="1">
    <citation type="submission" date="2016-01" db="EMBL/GenBank/DDBJ databases">
        <authorList>
            <person name="Peeters Charlotte."/>
        </authorList>
    </citation>
    <scope>NUCLEOTIDE SEQUENCE</scope>
    <source>
        <strain evidence="4">LMG 22936</strain>
    </source>
</reference>
<dbReference type="PROSITE" id="PS51257">
    <property type="entry name" value="PROKAR_LIPOPROTEIN"/>
    <property type="match status" value="1"/>
</dbReference>
<evidence type="ECO:0000256" key="1">
    <source>
        <dbReference type="ARBA" id="ARBA00022801"/>
    </source>
</evidence>
<feature type="signal peptide" evidence="2">
    <location>
        <begin position="1"/>
        <end position="25"/>
    </location>
</feature>
<feature type="domain" description="Peptidase A2" evidence="3">
    <location>
        <begin position="207"/>
        <end position="222"/>
    </location>
</feature>
<evidence type="ECO:0000256" key="2">
    <source>
        <dbReference type="SAM" id="SignalP"/>
    </source>
</evidence>
<dbReference type="InterPro" id="IPR034122">
    <property type="entry name" value="Retropepsin-like_bacterial"/>
</dbReference>
<keyword evidence="5" id="KW-1185">Reference proteome</keyword>
<dbReference type="AlphaFoldDB" id="A0A158ERW2"/>
<dbReference type="EMBL" id="FCNZ02000001">
    <property type="protein sequence ID" value="SAL09400.1"/>
    <property type="molecule type" value="Genomic_DNA"/>
</dbReference>
<dbReference type="RefSeq" id="WP_087628292.1">
    <property type="nucleotide sequence ID" value="NZ_FCNZ02000001.1"/>
</dbReference>
<dbReference type="GO" id="GO:0006508">
    <property type="term" value="P:proteolysis"/>
    <property type="evidence" value="ECO:0007669"/>
    <property type="project" value="UniProtKB-KW"/>
</dbReference>
<evidence type="ECO:0000313" key="4">
    <source>
        <dbReference type="EMBL" id="SAL09400.1"/>
    </source>
</evidence>
<dbReference type="Gene3D" id="2.40.70.10">
    <property type="entry name" value="Acid Proteases"/>
    <property type="match status" value="2"/>
</dbReference>